<keyword evidence="2" id="KW-0813">Transport</keyword>
<comment type="subcellular location">
    <subcellularLocation>
        <location evidence="1">Membrane</location>
        <topology evidence="1">Multi-pass membrane protein</topology>
    </subcellularLocation>
</comment>
<keyword evidence="6 8" id="KW-0472">Membrane</keyword>
<feature type="transmembrane region" description="Helical" evidence="8">
    <location>
        <begin position="159"/>
        <end position="180"/>
    </location>
</feature>
<dbReference type="InterPro" id="IPR013099">
    <property type="entry name" value="K_chnl_dom"/>
</dbReference>
<dbReference type="Pfam" id="PF07885">
    <property type="entry name" value="Ion_trans_2"/>
    <property type="match status" value="1"/>
</dbReference>
<dbReference type="PANTHER" id="PTHR11537:SF254">
    <property type="entry name" value="POTASSIUM VOLTAGE-GATED CHANNEL PROTEIN SHAB"/>
    <property type="match status" value="1"/>
</dbReference>
<evidence type="ECO:0000256" key="4">
    <source>
        <dbReference type="ARBA" id="ARBA00022989"/>
    </source>
</evidence>
<keyword evidence="9" id="KW-0732">Signal</keyword>
<feature type="transmembrane region" description="Helical" evidence="8">
    <location>
        <begin position="225"/>
        <end position="249"/>
    </location>
</feature>
<keyword evidence="11" id="KW-1185">Reference proteome</keyword>
<feature type="transmembrane region" description="Helical" evidence="8">
    <location>
        <begin position="318"/>
        <end position="338"/>
    </location>
</feature>
<dbReference type="RefSeq" id="XP_065645195.1">
    <property type="nucleotide sequence ID" value="XM_065789123.1"/>
</dbReference>
<dbReference type="PANTHER" id="PTHR11537">
    <property type="entry name" value="VOLTAGE-GATED POTASSIUM CHANNEL"/>
    <property type="match status" value="1"/>
</dbReference>
<dbReference type="GeneID" id="100197767"/>
<evidence type="ECO:0000256" key="5">
    <source>
        <dbReference type="ARBA" id="ARBA00023065"/>
    </source>
</evidence>
<evidence type="ECO:0000256" key="2">
    <source>
        <dbReference type="ARBA" id="ARBA00022448"/>
    </source>
</evidence>
<dbReference type="InterPro" id="IPR028325">
    <property type="entry name" value="VG_K_chnl"/>
</dbReference>
<reference evidence="12" key="2">
    <citation type="submission" date="2025-08" db="UniProtKB">
        <authorList>
            <consortium name="RefSeq"/>
        </authorList>
    </citation>
    <scope>IDENTIFICATION</scope>
</reference>
<evidence type="ECO:0000256" key="1">
    <source>
        <dbReference type="ARBA" id="ARBA00004141"/>
    </source>
</evidence>
<evidence type="ECO:0000313" key="11">
    <source>
        <dbReference type="Proteomes" id="UP001652625"/>
    </source>
</evidence>
<evidence type="ECO:0000256" key="8">
    <source>
        <dbReference type="SAM" id="Phobius"/>
    </source>
</evidence>
<protein>
    <submittedName>
        <fullName evidence="12">Uncharacterized protein LOC100197767 isoform X2</fullName>
    </submittedName>
</protein>
<keyword evidence="3 8" id="KW-0812">Transmembrane</keyword>
<proteinExistence type="predicted"/>
<feature type="domain" description="Potassium channel" evidence="10">
    <location>
        <begin position="181"/>
        <end position="250"/>
    </location>
</feature>
<dbReference type="SUPFAM" id="SSF81324">
    <property type="entry name" value="Voltage-gated potassium channels"/>
    <property type="match status" value="1"/>
</dbReference>
<accession>A0ABM4B8J5</accession>
<feature type="transmembrane region" description="Helical" evidence="8">
    <location>
        <begin position="395"/>
        <end position="415"/>
    </location>
</feature>
<evidence type="ECO:0000313" key="12">
    <source>
        <dbReference type="RefSeq" id="XP_065645195.1"/>
    </source>
</evidence>
<feature type="chain" id="PRO_5045468332" evidence="9">
    <location>
        <begin position="29"/>
        <end position="468"/>
    </location>
</feature>
<organism evidence="11 12">
    <name type="scientific">Hydra vulgaris</name>
    <name type="common">Hydra</name>
    <name type="synonym">Hydra attenuata</name>
    <dbReference type="NCBI Taxonomy" id="6087"/>
    <lineage>
        <taxon>Eukaryota</taxon>
        <taxon>Metazoa</taxon>
        <taxon>Cnidaria</taxon>
        <taxon>Hydrozoa</taxon>
        <taxon>Hydroidolina</taxon>
        <taxon>Anthoathecata</taxon>
        <taxon>Aplanulata</taxon>
        <taxon>Hydridae</taxon>
        <taxon>Hydra</taxon>
    </lineage>
</organism>
<gene>
    <name evidence="12" type="primary">LOC100197767</name>
</gene>
<keyword evidence="4 8" id="KW-1133">Transmembrane helix</keyword>
<feature type="transmembrane region" description="Helical" evidence="8">
    <location>
        <begin position="192"/>
        <end position="213"/>
    </location>
</feature>
<dbReference type="Gene3D" id="1.10.287.70">
    <property type="match status" value="1"/>
</dbReference>
<evidence type="ECO:0000259" key="10">
    <source>
        <dbReference type="Pfam" id="PF07885"/>
    </source>
</evidence>
<evidence type="ECO:0000256" key="6">
    <source>
        <dbReference type="ARBA" id="ARBA00023136"/>
    </source>
</evidence>
<keyword evidence="7" id="KW-0407">Ion channel</keyword>
<evidence type="ECO:0000256" key="9">
    <source>
        <dbReference type="SAM" id="SignalP"/>
    </source>
</evidence>
<evidence type="ECO:0000256" key="3">
    <source>
        <dbReference type="ARBA" id="ARBA00022692"/>
    </source>
</evidence>
<sequence>MSRCCFHKISSKMLALCLSFLFLRTENAKVPDTIFYWDTEPFIFFNEEKQWLDGVLPSAYMKLGKLCSPSSEKLENFTLIKGNFSEDNFYKMIEDTSFSSNLQNGDNRIWFPLFINPNEKKLEARNLKSDIFIYSPYVGVIVNKYKITVLNKFFEAIKLSYPIGTIAGGLILLFSTLLWLAECVTNKDFSKCFINGFGSSLWLSIVTLTTVGYGDIVPKSLIGRFISILWMVIGVLFISGLTGMFSSIITTNSFLSIQNNQVAGLNNSIDFQIARKNYNSSLKAYSSYYDVLHAVENRQVDYGVINIDVLLNMKFKEFYPNVVLVQIINAVTPAFIVYGKNTSLMVSSSKDNFAICRQQNFKDIVKNAQNIYEKIPIIDIESPQNLYECLKTSNLLIPGIVTLSVLFAISMKDVVQFVYKKRCSKDVSLSVILNGNKDEEKKSTDNFFEELSRIEEQIIKLKSMYKKN</sequence>
<reference evidence="11" key="1">
    <citation type="submission" date="2025-05" db="UniProtKB">
        <authorList>
            <consortium name="RefSeq"/>
        </authorList>
    </citation>
    <scope>NUCLEOTIDE SEQUENCE [LARGE SCALE GENOMIC DNA]</scope>
</reference>
<dbReference type="Proteomes" id="UP001652625">
    <property type="component" value="Chromosome 01"/>
</dbReference>
<name>A0ABM4B8J5_HYDVU</name>
<evidence type="ECO:0000256" key="7">
    <source>
        <dbReference type="ARBA" id="ARBA00023303"/>
    </source>
</evidence>
<feature type="signal peptide" evidence="9">
    <location>
        <begin position="1"/>
        <end position="28"/>
    </location>
</feature>
<keyword evidence="5" id="KW-0406">Ion transport</keyword>